<proteinExistence type="inferred from homology"/>
<dbReference type="AlphaFoldDB" id="A0A4R1PN27"/>
<keyword evidence="2" id="KW-1003">Cell membrane</keyword>
<comment type="caution">
    <text evidence="13">The sequence shown here is derived from an EMBL/GenBank/DDBJ whole genome shotgun (WGS) entry which is preliminary data.</text>
</comment>
<keyword evidence="7 9" id="KW-0807">Transducer</keyword>
<dbReference type="InterPro" id="IPR003660">
    <property type="entry name" value="HAMP_dom"/>
</dbReference>
<dbReference type="InterPro" id="IPR033479">
    <property type="entry name" value="dCache_1"/>
</dbReference>
<dbReference type="GO" id="GO:0005886">
    <property type="term" value="C:plasma membrane"/>
    <property type="evidence" value="ECO:0007669"/>
    <property type="project" value="UniProtKB-SubCell"/>
</dbReference>
<evidence type="ECO:0000313" key="13">
    <source>
        <dbReference type="EMBL" id="TCL32717.1"/>
    </source>
</evidence>
<dbReference type="InterPro" id="IPR004089">
    <property type="entry name" value="MCPsignal_dom"/>
</dbReference>
<evidence type="ECO:0000256" key="10">
    <source>
        <dbReference type="SAM" id="Phobius"/>
    </source>
</evidence>
<evidence type="ECO:0000313" key="14">
    <source>
        <dbReference type="Proteomes" id="UP000295063"/>
    </source>
</evidence>
<dbReference type="Gene3D" id="1.10.287.950">
    <property type="entry name" value="Methyl-accepting chemotaxis protein"/>
    <property type="match status" value="1"/>
</dbReference>
<evidence type="ECO:0000256" key="5">
    <source>
        <dbReference type="ARBA" id="ARBA00022989"/>
    </source>
</evidence>
<dbReference type="Proteomes" id="UP000295063">
    <property type="component" value="Unassembled WGS sequence"/>
</dbReference>
<dbReference type="PROSITE" id="PS50111">
    <property type="entry name" value="CHEMOTAXIS_TRANSDUC_2"/>
    <property type="match status" value="1"/>
</dbReference>
<dbReference type="Pfam" id="PF00672">
    <property type="entry name" value="HAMP"/>
    <property type="match status" value="1"/>
</dbReference>
<evidence type="ECO:0000259" key="11">
    <source>
        <dbReference type="PROSITE" id="PS50111"/>
    </source>
</evidence>
<protein>
    <submittedName>
        <fullName evidence="13">Methyl-accepting chemotaxis protein</fullName>
    </submittedName>
</protein>
<feature type="domain" description="HAMP" evidence="12">
    <location>
        <begin position="305"/>
        <end position="361"/>
    </location>
</feature>
<keyword evidence="14" id="KW-1185">Reference proteome</keyword>
<feature type="domain" description="Methyl-accepting transducer" evidence="11">
    <location>
        <begin position="380"/>
        <end position="616"/>
    </location>
</feature>
<dbReference type="CDD" id="cd06225">
    <property type="entry name" value="HAMP"/>
    <property type="match status" value="1"/>
</dbReference>
<dbReference type="Pfam" id="PF00015">
    <property type="entry name" value="MCPsignal"/>
    <property type="match status" value="1"/>
</dbReference>
<keyword evidence="6 10" id="KW-0472">Membrane</keyword>
<dbReference type="Gene3D" id="3.30.450.20">
    <property type="entry name" value="PAS domain"/>
    <property type="match status" value="2"/>
</dbReference>
<evidence type="ECO:0000256" key="6">
    <source>
        <dbReference type="ARBA" id="ARBA00023136"/>
    </source>
</evidence>
<organism evidence="13 14">
    <name type="scientific">Anaerospora hongkongensis</name>
    <dbReference type="NCBI Taxonomy" id="244830"/>
    <lineage>
        <taxon>Bacteria</taxon>
        <taxon>Bacillati</taxon>
        <taxon>Bacillota</taxon>
        <taxon>Negativicutes</taxon>
        <taxon>Selenomonadales</taxon>
        <taxon>Sporomusaceae</taxon>
        <taxon>Anaerospora</taxon>
    </lineage>
</organism>
<feature type="transmembrane region" description="Helical" evidence="10">
    <location>
        <begin position="278"/>
        <end position="303"/>
    </location>
</feature>
<dbReference type="OrthoDB" id="9760371at2"/>
<gene>
    <name evidence="13" type="ORF">EV210_12037</name>
</gene>
<dbReference type="GO" id="GO:0007165">
    <property type="term" value="P:signal transduction"/>
    <property type="evidence" value="ECO:0007669"/>
    <property type="project" value="UniProtKB-KW"/>
</dbReference>
<dbReference type="PANTHER" id="PTHR32089:SF112">
    <property type="entry name" value="LYSOZYME-LIKE PROTEIN-RELATED"/>
    <property type="match status" value="1"/>
</dbReference>
<evidence type="ECO:0000256" key="7">
    <source>
        <dbReference type="ARBA" id="ARBA00023224"/>
    </source>
</evidence>
<evidence type="ECO:0000256" key="3">
    <source>
        <dbReference type="ARBA" id="ARBA00022500"/>
    </source>
</evidence>
<dbReference type="SMART" id="SM00304">
    <property type="entry name" value="HAMP"/>
    <property type="match status" value="2"/>
</dbReference>
<dbReference type="EMBL" id="SLUI01000020">
    <property type="protein sequence ID" value="TCL32717.1"/>
    <property type="molecule type" value="Genomic_DNA"/>
</dbReference>
<keyword evidence="4 10" id="KW-0812">Transmembrane</keyword>
<dbReference type="PROSITE" id="PS50885">
    <property type="entry name" value="HAMP"/>
    <property type="match status" value="1"/>
</dbReference>
<evidence type="ECO:0000256" key="8">
    <source>
        <dbReference type="ARBA" id="ARBA00029447"/>
    </source>
</evidence>
<evidence type="ECO:0000256" key="9">
    <source>
        <dbReference type="PROSITE-ProRule" id="PRU00284"/>
    </source>
</evidence>
<evidence type="ECO:0000259" key="12">
    <source>
        <dbReference type="PROSITE" id="PS50885"/>
    </source>
</evidence>
<evidence type="ECO:0000256" key="4">
    <source>
        <dbReference type="ARBA" id="ARBA00022692"/>
    </source>
</evidence>
<evidence type="ECO:0000256" key="2">
    <source>
        <dbReference type="ARBA" id="ARBA00022475"/>
    </source>
</evidence>
<comment type="similarity">
    <text evidence="8">Belongs to the methyl-accepting chemotaxis (MCP) protein family.</text>
</comment>
<evidence type="ECO:0000256" key="1">
    <source>
        <dbReference type="ARBA" id="ARBA00004651"/>
    </source>
</evidence>
<feature type="transmembrane region" description="Helical" evidence="10">
    <location>
        <begin position="12"/>
        <end position="32"/>
    </location>
</feature>
<dbReference type="PANTHER" id="PTHR32089">
    <property type="entry name" value="METHYL-ACCEPTING CHEMOTAXIS PROTEIN MCPB"/>
    <property type="match status" value="1"/>
</dbReference>
<keyword evidence="5 10" id="KW-1133">Transmembrane helix</keyword>
<dbReference type="GO" id="GO:0006935">
    <property type="term" value="P:chemotaxis"/>
    <property type="evidence" value="ECO:0007669"/>
    <property type="project" value="UniProtKB-KW"/>
</dbReference>
<accession>A0A4R1PN27</accession>
<dbReference type="SUPFAM" id="SSF58104">
    <property type="entry name" value="Methyl-accepting chemotaxis protein (MCP) signaling domain"/>
    <property type="match status" value="1"/>
</dbReference>
<name>A0A4R1PN27_9FIRM</name>
<dbReference type="CDD" id="cd12912">
    <property type="entry name" value="PDC2_MCP_like"/>
    <property type="match status" value="1"/>
</dbReference>
<comment type="subcellular location">
    <subcellularLocation>
        <location evidence="1">Cell membrane</location>
        <topology evidence="1">Multi-pass membrane protein</topology>
    </subcellularLocation>
</comment>
<dbReference type="CDD" id="cd12913">
    <property type="entry name" value="PDC1_MCP_like"/>
    <property type="match status" value="1"/>
</dbReference>
<dbReference type="Pfam" id="PF02743">
    <property type="entry name" value="dCache_1"/>
    <property type="match status" value="1"/>
</dbReference>
<reference evidence="13 14" key="1">
    <citation type="submission" date="2019-03" db="EMBL/GenBank/DDBJ databases">
        <title>Genomic Encyclopedia of Type Strains, Phase IV (KMG-IV): sequencing the most valuable type-strain genomes for metagenomic binning, comparative biology and taxonomic classification.</title>
        <authorList>
            <person name="Goeker M."/>
        </authorList>
    </citation>
    <scope>NUCLEOTIDE SEQUENCE [LARGE SCALE GENOMIC DNA]</scope>
    <source>
        <strain evidence="13 14">DSM 15969</strain>
    </source>
</reference>
<dbReference type="SMART" id="SM00283">
    <property type="entry name" value="MA"/>
    <property type="match status" value="1"/>
</dbReference>
<keyword evidence="3" id="KW-0145">Chemotaxis</keyword>
<sequence>MTKSLRLRTKLLLMLIVPMLLILGAMSFYAFYGSRNILNEQIVQTASYMVESKSSTINASLKEKEALVATIAKVLGERSMTQVEEIAFLKQVKASRPGIQSAYTGYEDKSCADSQGVTEKEKPAGYDPRTREWYKTALRTSEVDYTEIYESTAKQLSAGVVKKIVRDGKAIGVAGIGIDIQPIHQLAKEFTIGKTGYAAILDEKGNFVYHPNFGLKDNILKVENGAIAEYGRSLMKRTTTVQTGNISGVEMLLASSPIGDTGWTFAVFVPKAEMLEQVYALGMHSLVSGVVGLVLLGSIILLITLQIVRRIKGVEDMAEKVAQGDLTMDTQNTAGIIDGDEIDNLKHSFLRMTVNLRNLIAHVHSSAGQVTTSAEQFSESSRQSAEAASTMAAAISTVTQGSEAQVHVLDQVSTVVAEMSANMEELATTANRMAKVAEKATLATDAGQQAIGNAAKQMDSMVRAAGKAKAASGELEDSSKQIGEIVQLISSIAGQTNLLALNAAIEAARAGAHGRGFAVVAEEVRKLAEQSERAAQQITGLIQRNHHNINNVVESIETAIANVDQGVTVVGAAGVEFQQIAYFVKEVVSQVRSISGSLAQLAAGSQQIVASVNEVEKTCQEATGELQTVSAAVQEQSAFTEEIASACTMLSRLAEQLKAQVSIFRI</sequence>